<keyword evidence="3" id="KW-1185">Reference proteome</keyword>
<dbReference type="PANTHER" id="PTHR42981">
    <property type="entry name" value="PYRUVATE DEHYDROGENASE [UBIQUINONE]"/>
    <property type="match status" value="1"/>
</dbReference>
<feature type="region of interest" description="Disordered" evidence="1">
    <location>
        <begin position="1"/>
        <end position="26"/>
    </location>
</feature>
<dbReference type="InterPro" id="IPR029035">
    <property type="entry name" value="DHS-like_NAD/FAD-binding_dom"/>
</dbReference>
<dbReference type="Proteomes" id="UP001189813">
    <property type="component" value="Unassembled WGS sequence"/>
</dbReference>
<evidence type="ECO:0000256" key="1">
    <source>
        <dbReference type="SAM" id="MobiDB-lite"/>
    </source>
</evidence>
<reference evidence="2 3" key="1">
    <citation type="submission" date="2023-07" db="EMBL/GenBank/DDBJ databases">
        <authorList>
            <person name="Peeters C."/>
        </authorList>
    </citation>
    <scope>NUCLEOTIDE SEQUENCE [LARGE SCALE GENOMIC DNA]</scope>
    <source>
        <strain evidence="2 3">LMG 19083</strain>
    </source>
</reference>
<accession>A0ABM9J280</accession>
<dbReference type="Gene3D" id="3.40.50.1220">
    <property type="entry name" value="TPP-binding domain"/>
    <property type="match status" value="1"/>
</dbReference>
<evidence type="ECO:0000313" key="3">
    <source>
        <dbReference type="Proteomes" id="UP001189813"/>
    </source>
</evidence>
<dbReference type="PANTHER" id="PTHR42981:SF2">
    <property type="entry name" value="PYRUVATE DEHYDROGENASE [UBIQUINONE]"/>
    <property type="match status" value="1"/>
</dbReference>
<sequence length="103" mass="10975">MPAQVRHLGSGFPDAEFLPKEGQARGAQIDLDPGKLGLRYPMEINLDGDSAQKLGALLPHVTLKQARNFATALASSDPDASGVLRGTARQVLSTLFPGHKDKK</sequence>
<dbReference type="InterPro" id="IPR047211">
    <property type="entry name" value="POXB-like"/>
</dbReference>
<proteinExistence type="predicted"/>
<dbReference type="SUPFAM" id="SSF52467">
    <property type="entry name" value="DHS-like NAD/FAD-binding domain"/>
    <property type="match status" value="1"/>
</dbReference>
<dbReference type="EMBL" id="CATZBU010000001">
    <property type="protein sequence ID" value="CAJ0780062.1"/>
    <property type="molecule type" value="Genomic_DNA"/>
</dbReference>
<comment type="caution">
    <text evidence="2">The sequence shown here is derived from an EMBL/GenBank/DDBJ whole genome shotgun (WGS) entry which is preliminary data.</text>
</comment>
<gene>
    <name evidence="2" type="ORF">LMG19083_00615</name>
</gene>
<organism evidence="2 3">
    <name type="scientific">Ralstonia psammae</name>
    <dbReference type="NCBI Taxonomy" id="3058598"/>
    <lineage>
        <taxon>Bacteria</taxon>
        <taxon>Pseudomonadati</taxon>
        <taxon>Pseudomonadota</taxon>
        <taxon>Betaproteobacteria</taxon>
        <taxon>Burkholderiales</taxon>
        <taxon>Burkholderiaceae</taxon>
        <taxon>Ralstonia</taxon>
    </lineage>
</organism>
<protein>
    <submittedName>
        <fullName evidence="2">Uncharacterized protein</fullName>
    </submittedName>
</protein>
<name>A0ABM9J280_9RALS</name>
<evidence type="ECO:0000313" key="2">
    <source>
        <dbReference type="EMBL" id="CAJ0780062.1"/>
    </source>
</evidence>